<feature type="transmembrane region" description="Helical" evidence="1">
    <location>
        <begin position="37"/>
        <end position="62"/>
    </location>
</feature>
<keyword evidence="1" id="KW-0472">Membrane</keyword>
<dbReference type="Proteomes" id="UP001153365">
    <property type="component" value="Unassembled WGS sequence"/>
</dbReference>
<evidence type="ECO:0000256" key="1">
    <source>
        <dbReference type="SAM" id="Phobius"/>
    </source>
</evidence>
<protein>
    <submittedName>
        <fullName evidence="2">Uncharacterized protein</fullName>
    </submittedName>
</protein>
<organism evidence="2 3">
    <name type="scientific">Phakopsora pachyrhizi</name>
    <name type="common">Asian soybean rust disease fungus</name>
    <dbReference type="NCBI Taxonomy" id="170000"/>
    <lineage>
        <taxon>Eukaryota</taxon>
        <taxon>Fungi</taxon>
        <taxon>Dikarya</taxon>
        <taxon>Basidiomycota</taxon>
        <taxon>Pucciniomycotina</taxon>
        <taxon>Pucciniomycetes</taxon>
        <taxon>Pucciniales</taxon>
        <taxon>Phakopsoraceae</taxon>
        <taxon>Phakopsora</taxon>
    </lineage>
</organism>
<sequence length="73" mass="8628">LYGTFYTTTQEWNYGLFTNILCKIINNFRGDDANPHWIILIAIFILNERKTIAGVVFVPFSLMNFKKVQIFFF</sequence>
<comment type="caution">
    <text evidence="2">The sequence shown here is derived from an EMBL/GenBank/DDBJ whole genome shotgun (WGS) entry which is preliminary data.</text>
</comment>
<accession>A0AAV0BTH0</accession>
<dbReference type="Gene3D" id="3.40.50.300">
    <property type="entry name" value="P-loop containing nucleotide triphosphate hydrolases"/>
    <property type="match status" value="1"/>
</dbReference>
<gene>
    <name evidence="2" type="ORF">PPACK8108_LOCUS24624</name>
</gene>
<proteinExistence type="predicted"/>
<keyword evidence="3" id="KW-1185">Reference proteome</keyword>
<dbReference type="EMBL" id="CALTRL010006083">
    <property type="protein sequence ID" value="CAH7689538.1"/>
    <property type="molecule type" value="Genomic_DNA"/>
</dbReference>
<feature type="non-terminal residue" evidence="2">
    <location>
        <position position="1"/>
    </location>
</feature>
<keyword evidence="1" id="KW-0812">Transmembrane</keyword>
<evidence type="ECO:0000313" key="2">
    <source>
        <dbReference type="EMBL" id="CAH7689538.1"/>
    </source>
</evidence>
<dbReference type="AlphaFoldDB" id="A0AAV0BTH0"/>
<name>A0AAV0BTH0_PHAPC</name>
<keyword evidence="1" id="KW-1133">Transmembrane helix</keyword>
<dbReference type="InterPro" id="IPR027417">
    <property type="entry name" value="P-loop_NTPase"/>
</dbReference>
<evidence type="ECO:0000313" key="3">
    <source>
        <dbReference type="Proteomes" id="UP001153365"/>
    </source>
</evidence>
<reference evidence="2" key="1">
    <citation type="submission" date="2022-06" db="EMBL/GenBank/DDBJ databases">
        <authorList>
            <consortium name="SYNGENTA / RWTH Aachen University"/>
        </authorList>
    </citation>
    <scope>NUCLEOTIDE SEQUENCE</scope>
</reference>